<feature type="domain" description="CW-type" evidence="5">
    <location>
        <begin position="244"/>
        <end position="296"/>
    </location>
</feature>
<keyword evidence="3" id="KW-0862">Zinc</keyword>
<evidence type="ECO:0000313" key="6">
    <source>
        <dbReference type="EMBL" id="CAD9704367.1"/>
    </source>
</evidence>
<feature type="region of interest" description="Disordered" evidence="4">
    <location>
        <begin position="592"/>
        <end position="647"/>
    </location>
</feature>
<dbReference type="PANTHER" id="PTHR46524:SF7">
    <property type="entry name" value="CW-TYPE ZINC FINGER"/>
    <property type="match status" value="1"/>
</dbReference>
<dbReference type="InterPro" id="IPR055300">
    <property type="entry name" value="CWZF3/5/7"/>
</dbReference>
<dbReference type="PROSITE" id="PS51050">
    <property type="entry name" value="ZF_CW"/>
    <property type="match status" value="2"/>
</dbReference>
<evidence type="ECO:0000256" key="4">
    <source>
        <dbReference type="SAM" id="MobiDB-lite"/>
    </source>
</evidence>
<feature type="compositionally biased region" description="Polar residues" evidence="4">
    <location>
        <begin position="100"/>
        <end position="110"/>
    </location>
</feature>
<feature type="region of interest" description="Disordered" evidence="4">
    <location>
        <begin position="11"/>
        <end position="238"/>
    </location>
</feature>
<dbReference type="EMBL" id="HBHK01024963">
    <property type="protein sequence ID" value="CAD9704367.1"/>
    <property type="molecule type" value="Transcribed_RNA"/>
</dbReference>
<dbReference type="PANTHER" id="PTHR46524">
    <property type="entry name" value="CW-TYPE ZINC FINGER"/>
    <property type="match status" value="1"/>
</dbReference>
<feature type="domain" description="CW-type" evidence="5">
    <location>
        <begin position="406"/>
        <end position="461"/>
    </location>
</feature>
<name>A0A7S2WT05_9STRA</name>
<feature type="compositionally biased region" description="Polar residues" evidence="4">
    <location>
        <begin position="227"/>
        <end position="237"/>
    </location>
</feature>
<proteinExistence type="predicted"/>
<protein>
    <recommendedName>
        <fullName evidence="5">CW-type domain-containing protein</fullName>
    </recommendedName>
</protein>
<gene>
    <name evidence="6" type="ORF">QSP1433_LOCUS15710</name>
    <name evidence="7" type="ORF">QSP1433_LOCUS15711</name>
</gene>
<keyword evidence="1" id="KW-0479">Metal-binding</keyword>
<feature type="compositionally biased region" description="Basic and acidic residues" evidence="4">
    <location>
        <begin position="31"/>
        <end position="53"/>
    </location>
</feature>
<reference evidence="7" key="1">
    <citation type="submission" date="2021-01" db="EMBL/GenBank/DDBJ databases">
        <authorList>
            <person name="Corre E."/>
            <person name="Pelletier E."/>
            <person name="Niang G."/>
            <person name="Scheremetjew M."/>
            <person name="Finn R."/>
            <person name="Kale V."/>
            <person name="Holt S."/>
            <person name="Cochrane G."/>
            <person name="Meng A."/>
            <person name="Brown T."/>
            <person name="Cohen L."/>
        </authorList>
    </citation>
    <scope>NUCLEOTIDE SEQUENCE</scope>
    <source>
        <strain evidence="7">NY070348D</strain>
    </source>
</reference>
<dbReference type="EMBL" id="HBHK01024964">
    <property type="protein sequence ID" value="CAD9704369.1"/>
    <property type="molecule type" value="Transcribed_RNA"/>
</dbReference>
<keyword evidence="2" id="KW-0863">Zinc-finger</keyword>
<feature type="region of interest" description="Disordered" evidence="4">
    <location>
        <begin position="293"/>
        <end position="400"/>
    </location>
</feature>
<evidence type="ECO:0000256" key="2">
    <source>
        <dbReference type="ARBA" id="ARBA00022771"/>
    </source>
</evidence>
<evidence type="ECO:0000256" key="3">
    <source>
        <dbReference type="ARBA" id="ARBA00022833"/>
    </source>
</evidence>
<dbReference type="Gene3D" id="3.30.40.100">
    <property type="match status" value="2"/>
</dbReference>
<feature type="compositionally biased region" description="Low complexity" evidence="4">
    <location>
        <begin position="341"/>
        <end position="354"/>
    </location>
</feature>
<feature type="compositionally biased region" description="Basic and acidic residues" evidence="4">
    <location>
        <begin position="129"/>
        <end position="138"/>
    </location>
</feature>
<organism evidence="7">
    <name type="scientific">Mucochytrium quahogii</name>
    <dbReference type="NCBI Taxonomy" id="96639"/>
    <lineage>
        <taxon>Eukaryota</taxon>
        <taxon>Sar</taxon>
        <taxon>Stramenopiles</taxon>
        <taxon>Bigyra</taxon>
        <taxon>Labyrinthulomycetes</taxon>
        <taxon>Thraustochytrida</taxon>
        <taxon>Thraustochytriidae</taxon>
        <taxon>Mucochytrium</taxon>
    </lineage>
</organism>
<sequence length="677" mass="74174">MTTLRRILLATAQEGPEIGPKDKAATAQAELVEKAIAEENTRQATEAKKRERPVGPPKNSGEDVLEQGENPIKRGRTEQVGQPGESKMTGQVEVLKNEDTGNVPQLQESPSKVPESSAAPIPQLPPLKKVKEEEEKAVDSAVPNLEQAPPQDQTPLPDGPPPAPPQEDVKPSGEVSKKRPRDAEINEDSNSDLLKALRPPPRNASKKYSSKLEDITAAQTEELAEGNDSNKNINTGSAVAPGAVEEAVTWVQCERCQKWRDLPTSTSNDLPQHWFCSMNTWEPFYATCEAPQKDTNEAEEGGQTLQEAKTSKTRKLARLDVDKASLGGSVQTNEGKTKGLSPASAGSGRQSSAGPEGKTGTGVRRGTKKGSGNAAKVSRKQGRAAAQAGKNGNLRPSIGNMMSNSIPKKKEWNWVLCETCQQWRKLPPEVDVNRLPEKWYCHMNEWDKQRASCSAPQEADDATVGAEAAGAVETKNAVVKLPEGVNLYGGQFFPLKGRKHAPTNYRELIVNHYRHFKHYDATANAFLNARYMNSSLFVPRGTLKGKGVRKSAYEKGLIPPIPTDISLSRRRNKGISQTAVQEHSTFRKIFNLSRVPSKQRNQGKSKKLSHVETSQENDDVEGTANPQKGNSDDGANPERALDFIKDDTPQLPRALLKLTKPWRRTGGWTGEENYYCN</sequence>
<dbReference type="GO" id="GO:0008270">
    <property type="term" value="F:zinc ion binding"/>
    <property type="evidence" value="ECO:0007669"/>
    <property type="project" value="UniProtKB-KW"/>
</dbReference>
<feature type="compositionally biased region" description="Basic and acidic residues" evidence="4">
    <location>
        <begin position="167"/>
        <end position="184"/>
    </location>
</feature>
<evidence type="ECO:0000313" key="7">
    <source>
        <dbReference type="EMBL" id="CAD9704369.1"/>
    </source>
</evidence>
<accession>A0A7S2WT05</accession>
<evidence type="ECO:0000256" key="1">
    <source>
        <dbReference type="ARBA" id="ARBA00022723"/>
    </source>
</evidence>
<evidence type="ECO:0000259" key="5">
    <source>
        <dbReference type="PROSITE" id="PS51050"/>
    </source>
</evidence>
<dbReference type="InterPro" id="IPR011124">
    <property type="entry name" value="Znf_CW"/>
</dbReference>
<dbReference type="Pfam" id="PF07496">
    <property type="entry name" value="zf-CW"/>
    <property type="match status" value="2"/>
</dbReference>
<dbReference type="AlphaFoldDB" id="A0A7S2WT05"/>